<dbReference type="PANTHER" id="PTHR33164">
    <property type="entry name" value="TRANSCRIPTIONAL REGULATOR, MARR FAMILY"/>
    <property type="match status" value="1"/>
</dbReference>
<protein>
    <submittedName>
        <fullName evidence="2">MarR family transcriptional regulator</fullName>
    </submittedName>
</protein>
<evidence type="ECO:0000313" key="2">
    <source>
        <dbReference type="EMBL" id="BDZ58477.1"/>
    </source>
</evidence>
<keyword evidence="3" id="KW-1185">Reference proteome</keyword>
<sequence>MTTSSKLPPELAGGLTGRERETWREFARVSRAMEARLAAVLADTPVSTGEFGVLIAVAELGGSPQMSVVAGHLSLSPSDLSHRAARLERKQLLRRSKSPDDARATTAELTDEGRALLAEVLPTYAETVRGGLLARLSATQQRSLVDWLRDIRP</sequence>
<dbReference type="InterPro" id="IPR036390">
    <property type="entry name" value="WH_DNA-bd_sf"/>
</dbReference>
<accession>A0ABM8HC33</accession>
<dbReference type="InterPro" id="IPR000835">
    <property type="entry name" value="HTH_MarR-typ"/>
</dbReference>
<organism evidence="2 3">
    <name type="scientific">Barrientosiimonas endolithica</name>
    <dbReference type="NCBI Taxonomy" id="1535208"/>
    <lineage>
        <taxon>Bacteria</taxon>
        <taxon>Bacillati</taxon>
        <taxon>Actinomycetota</taxon>
        <taxon>Actinomycetes</taxon>
        <taxon>Micrococcales</taxon>
        <taxon>Dermacoccaceae</taxon>
        <taxon>Barrientosiimonas</taxon>
    </lineage>
</organism>
<name>A0ABM8HC33_9MICO</name>
<evidence type="ECO:0000259" key="1">
    <source>
        <dbReference type="PROSITE" id="PS50995"/>
    </source>
</evidence>
<dbReference type="PANTHER" id="PTHR33164:SF99">
    <property type="entry name" value="MARR FAMILY REGULATORY PROTEIN"/>
    <property type="match status" value="1"/>
</dbReference>
<reference evidence="3" key="1">
    <citation type="journal article" date="2019" name="Int. J. Syst. Evol. Microbiol.">
        <title>The Global Catalogue of Microorganisms (GCM) 10K type strain sequencing project: providing services to taxonomists for standard genome sequencing and annotation.</title>
        <authorList>
            <consortium name="The Broad Institute Genomics Platform"/>
            <consortium name="The Broad Institute Genome Sequencing Center for Infectious Disease"/>
            <person name="Wu L."/>
            <person name="Ma J."/>
        </authorList>
    </citation>
    <scope>NUCLEOTIDE SEQUENCE [LARGE SCALE GENOMIC DNA]</scope>
    <source>
        <strain evidence="3">NBRC 110608</strain>
    </source>
</reference>
<evidence type="ECO:0000313" key="3">
    <source>
        <dbReference type="Proteomes" id="UP001321421"/>
    </source>
</evidence>
<dbReference type="InterPro" id="IPR039422">
    <property type="entry name" value="MarR/SlyA-like"/>
</dbReference>
<dbReference type="SMART" id="SM00347">
    <property type="entry name" value="HTH_MARR"/>
    <property type="match status" value="1"/>
</dbReference>
<dbReference type="Proteomes" id="UP001321421">
    <property type="component" value="Chromosome"/>
</dbReference>
<gene>
    <name evidence="2" type="ORF">GCM10025872_21340</name>
</gene>
<dbReference type="SUPFAM" id="SSF46785">
    <property type="entry name" value="Winged helix' DNA-binding domain"/>
    <property type="match status" value="1"/>
</dbReference>
<dbReference type="EMBL" id="AP027735">
    <property type="protein sequence ID" value="BDZ58477.1"/>
    <property type="molecule type" value="Genomic_DNA"/>
</dbReference>
<dbReference type="PROSITE" id="PS50995">
    <property type="entry name" value="HTH_MARR_2"/>
    <property type="match status" value="1"/>
</dbReference>
<proteinExistence type="predicted"/>
<dbReference type="RefSeq" id="WP_289230893.1">
    <property type="nucleotide sequence ID" value="NZ_AP027735.1"/>
</dbReference>
<dbReference type="Pfam" id="PF01047">
    <property type="entry name" value="MarR"/>
    <property type="match status" value="1"/>
</dbReference>
<dbReference type="InterPro" id="IPR036388">
    <property type="entry name" value="WH-like_DNA-bd_sf"/>
</dbReference>
<dbReference type="Gene3D" id="1.10.10.10">
    <property type="entry name" value="Winged helix-like DNA-binding domain superfamily/Winged helix DNA-binding domain"/>
    <property type="match status" value="1"/>
</dbReference>
<feature type="domain" description="HTH marR-type" evidence="1">
    <location>
        <begin position="19"/>
        <end position="153"/>
    </location>
</feature>